<keyword evidence="9 11" id="KW-0472">Membrane</keyword>
<proteinExistence type="inferred from homology"/>
<evidence type="ECO:0000256" key="4">
    <source>
        <dbReference type="ARBA" id="ARBA00022679"/>
    </source>
</evidence>
<dbReference type="UniPathway" id="UPA00219"/>
<evidence type="ECO:0000313" key="14">
    <source>
        <dbReference type="Proteomes" id="UP000018418"/>
    </source>
</evidence>
<sequence>MKTLFMRIFLILMTLFMVVQLWIFASLLWWRTHPVDRSMFMRIDAFQYPDETLQHKWRDYDEISNQFKHAVVAAEDGKFLHHHGFDFEGMQVALQRNEKADGIVAGGSTISQQLAKNLFLFNQRSFVRKGQEAIATWMMERMWSKQRILEVYMNSVELGANIYGVEAASRHYFHKSSKNLTREQAIFLAALLPNPRYYQQHPEDEKFRFRKRFIAKYIRYSQIPT</sequence>
<dbReference type="GO" id="GO:0009274">
    <property type="term" value="C:peptidoglycan-based cell wall"/>
    <property type="evidence" value="ECO:0007669"/>
    <property type="project" value="InterPro"/>
</dbReference>
<evidence type="ECO:0000256" key="1">
    <source>
        <dbReference type="ARBA" id="ARBA00022475"/>
    </source>
</evidence>
<evidence type="ECO:0000256" key="7">
    <source>
        <dbReference type="ARBA" id="ARBA00022984"/>
    </source>
</evidence>
<dbReference type="Proteomes" id="UP000018418">
    <property type="component" value="Unassembled WGS sequence"/>
</dbReference>
<evidence type="ECO:0000256" key="11">
    <source>
        <dbReference type="HAMAP-Rule" id="MF_00766"/>
    </source>
</evidence>
<dbReference type="GO" id="GO:0009252">
    <property type="term" value="P:peptidoglycan biosynthetic process"/>
    <property type="evidence" value="ECO:0007669"/>
    <property type="project" value="UniProtKB-UniRule"/>
</dbReference>
<comment type="similarity">
    <text evidence="11">Belongs to the glycosyltransferase 51 family.</text>
</comment>
<comment type="pathway">
    <text evidence="11">Cell wall biogenesis; peptidoglycan biosynthesis.</text>
</comment>
<evidence type="ECO:0000256" key="8">
    <source>
        <dbReference type="ARBA" id="ARBA00022989"/>
    </source>
</evidence>
<evidence type="ECO:0000313" key="13">
    <source>
        <dbReference type="EMBL" id="ESK51447.1"/>
    </source>
</evidence>
<keyword evidence="8 11" id="KW-1133">Transmembrane helix</keyword>
<keyword evidence="1 11" id="KW-1003">Cell membrane</keyword>
<feature type="domain" description="Glycosyl transferase family 51" evidence="12">
    <location>
        <begin position="51"/>
        <end position="216"/>
    </location>
</feature>
<evidence type="ECO:0000256" key="2">
    <source>
        <dbReference type="ARBA" id="ARBA00022519"/>
    </source>
</evidence>
<evidence type="ECO:0000259" key="12">
    <source>
        <dbReference type="Pfam" id="PF00912"/>
    </source>
</evidence>
<keyword evidence="3 11" id="KW-0328">Glycosyltransferase</keyword>
<keyword evidence="7 11" id="KW-0573">Peptidoglycan synthesis</keyword>
<dbReference type="RefSeq" id="WP_004899794.1">
    <property type="nucleotide sequence ID" value="NZ_BBTI01000002.1"/>
</dbReference>
<dbReference type="NCBIfam" id="TIGR02070">
    <property type="entry name" value="mono_pep_trsgly"/>
    <property type="match status" value="1"/>
</dbReference>
<dbReference type="PATRIC" id="fig|1341683.3.peg.1949"/>
<dbReference type="GO" id="GO:0016763">
    <property type="term" value="F:pentosyltransferase activity"/>
    <property type="evidence" value="ECO:0007669"/>
    <property type="project" value="InterPro"/>
</dbReference>
<dbReference type="EC" id="2.4.99.28" evidence="11"/>
<dbReference type="AlphaFoldDB" id="V2UN95"/>
<evidence type="ECO:0000256" key="9">
    <source>
        <dbReference type="ARBA" id="ARBA00023136"/>
    </source>
</evidence>
<dbReference type="Pfam" id="PF00912">
    <property type="entry name" value="Transgly"/>
    <property type="match status" value="1"/>
</dbReference>
<comment type="catalytic activity">
    <reaction evidence="11">
        <text>[GlcNAc-(1-&gt;4)-Mur2Ac(oyl-L-Ala-gamma-D-Glu-L-Lys-D-Ala-D-Ala)](n)-di-trans,octa-cis-undecaprenyl diphosphate + beta-D-GlcNAc-(1-&gt;4)-Mur2Ac(oyl-L-Ala-gamma-D-Glu-L-Lys-D-Ala-D-Ala)-di-trans,octa-cis-undecaprenyl diphosphate = [GlcNAc-(1-&gt;4)-Mur2Ac(oyl-L-Ala-gamma-D-Glu-L-Lys-D-Ala-D-Ala)](n+1)-di-trans,octa-cis-undecaprenyl diphosphate + di-trans,octa-cis-undecaprenyl diphosphate + H(+)</text>
        <dbReference type="Rhea" id="RHEA:23708"/>
        <dbReference type="Rhea" id="RHEA-COMP:9602"/>
        <dbReference type="Rhea" id="RHEA-COMP:9603"/>
        <dbReference type="ChEBI" id="CHEBI:15378"/>
        <dbReference type="ChEBI" id="CHEBI:58405"/>
        <dbReference type="ChEBI" id="CHEBI:60033"/>
        <dbReference type="ChEBI" id="CHEBI:78435"/>
        <dbReference type="EC" id="2.4.99.28"/>
    </reaction>
</comment>
<keyword evidence="5 11" id="KW-0812">Transmembrane</keyword>
<comment type="function">
    <text evidence="11">Peptidoglycan polymerase that catalyzes glycan chain elongation from lipid-linked precursors.</text>
</comment>
<dbReference type="HOGENOM" id="CLU_006354_1_1_6"/>
<dbReference type="HAMAP" id="MF_00766">
    <property type="entry name" value="PGT_MtgA"/>
    <property type="match status" value="1"/>
</dbReference>
<dbReference type="STRING" id="396323.VH98_08745"/>
<dbReference type="PANTHER" id="PTHR30400:SF0">
    <property type="entry name" value="BIOSYNTHETIC PEPTIDOGLYCAN TRANSGLYCOSYLASE"/>
    <property type="match status" value="1"/>
</dbReference>
<reference evidence="13 14" key="1">
    <citation type="submission" date="2013-10" db="EMBL/GenBank/DDBJ databases">
        <title>The Genome Sequence of Acinetobacter brisouii CIP 110357.</title>
        <authorList>
            <consortium name="The Broad Institute Genomics Platform"/>
            <consortium name="The Broad Institute Genome Sequencing Center for Infectious Disease"/>
            <person name="Cerqueira G."/>
            <person name="Feldgarden M."/>
            <person name="Courvalin P."/>
            <person name="Grillot-Courvalin C."/>
            <person name="Clermont D."/>
            <person name="Rocha E."/>
            <person name="Yoon E.-J."/>
            <person name="Nemec A."/>
            <person name="Young S.K."/>
            <person name="Zeng Q."/>
            <person name="Gargeya S."/>
            <person name="Fitzgerald M."/>
            <person name="Abouelleil A."/>
            <person name="Alvarado L."/>
            <person name="Berlin A.M."/>
            <person name="Chapman S.B."/>
            <person name="Gainer-Dewar J."/>
            <person name="Goldberg J."/>
            <person name="Gnerre S."/>
            <person name="Griggs A."/>
            <person name="Gujja S."/>
            <person name="Hansen M."/>
            <person name="Howarth C."/>
            <person name="Imamovic A."/>
            <person name="Ireland A."/>
            <person name="Larimer J."/>
            <person name="McCowan C."/>
            <person name="Murphy C."/>
            <person name="Pearson M."/>
            <person name="Poon T.W."/>
            <person name="Priest M."/>
            <person name="Roberts A."/>
            <person name="Saif S."/>
            <person name="Shea T."/>
            <person name="Sykes S."/>
            <person name="Wortman J."/>
            <person name="Nusbaum C."/>
            <person name="Birren B."/>
        </authorList>
    </citation>
    <scope>NUCLEOTIDE SEQUENCE [LARGE SCALE GENOMIC DNA]</scope>
    <source>
        <strain evidence="13 14">CIP 110357</strain>
    </source>
</reference>
<dbReference type="OrthoDB" id="9766909at2"/>
<dbReference type="GO" id="GO:0008955">
    <property type="term" value="F:peptidoglycan glycosyltransferase activity"/>
    <property type="evidence" value="ECO:0007669"/>
    <property type="project" value="UniProtKB-UniRule"/>
</dbReference>
<comment type="subcellular location">
    <subcellularLocation>
        <location evidence="11">Cell inner membrane</location>
        <topology evidence="11">Single-pass membrane protein</topology>
    </subcellularLocation>
</comment>
<name>V2UN95_9GAMM</name>
<comment type="caution">
    <text evidence="13">The sequence shown here is derived from an EMBL/GenBank/DDBJ whole genome shotgun (WGS) entry which is preliminary data.</text>
</comment>
<dbReference type="GO" id="GO:0005886">
    <property type="term" value="C:plasma membrane"/>
    <property type="evidence" value="ECO:0007669"/>
    <property type="project" value="UniProtKB-SubCell"/>
</dbReference>
<accession>V2UN95</accession>
<organism evidence="13 14">
    <name type="scientific">Acinetobacter brisouii CIP 110357</name>
    <dbReference type="NCBI Taxonomy" id="1341683"/>
    <lineage>
        <taxon>Bacteria</taxon>
        <taxon>Pseudomonadati</taxon>
        <taxon>Pseudomonadota</taxon>
        <taxon>Gammaproteobacteria</taxon>
        <taxon>Moraxellales</taxon>
        <taxon>Moraxellaceae</taxon>
        <taxon>Acinetobacter</taxon>
    </lineage>
</organism>
<keyword evidence="2 11" id="KW-0997">Cell inner membrane</keyword>
<evidence type="ECO:0000256" key="5">
    <source>
        <dbReference type="ARBA" id="ARBA00022692"/>
    </source>
</evidence>
<evidence type="ECO:0000256" key="6">
    <source>
        <dbReference type="ARBA" id="ARBA00022960"/>
    </source>
</evidence>
<keyword evidence="10 11" id="KW-0961">Cell wall biogenesis/degradation</keyword>
<dbReference type="Gene3D" id="1.10.3810.10">
    <property type="entry name" value="Biosynthetic peptidoglycan transglycosylase-like"/>
    <property type="match status" value="1"/>
</dbReference>
<feature type="transmembrane region" description="Helical" evidence="11">
    <location>
        <begin position="6"/>
        <end position="30"/>
    </location>
</feature>
<dbReference type="InterPro" id="IPR023346">
    <property type="entry name" value="Lysozyme-like_dom_sf"/>
</dbReference>
<protein>
    <recommendedName>
        <fullName evidence="11">Biosynthetic peptidoglycan transglycosylase</fullName>
        <ecNumber evidence="11">2.4.99.28</ecNumber>
    </recommendedName>
    <alternativeName>
        <fullName evidence="11">Glycan polymerase</fullName>
    </alternativeName>
    <alternativeName>
        <fullName evidence="11">Peptidoglycan glycosyltransferase MtgA</fullName>
        <shortName evidence="11">PGT</shortName>
    </alternativeName>
</protein>
<dbReference type="PANTHER" id="PTHR30400">
    <property type="entry name" value="MONOFUNCTIONAL BIOSYNTHETIC PEPTIDOGLYCAN TRANSGLYCOSYLASE"/>
    <property type="match status" value="1"/>
</dbReference>
<keyword evidence="6 11" id="KW-0133">Cell shape</keyword>
<evidence type="ECO:0000256" key="3">
    <source>
        <dbReference type="ARBA" id="ARBA00022676"/>
    </source>
</evidence>
<dbReference type="EMBL" id="AYEU01000006">
    <property type="protein sequence ID" value="ESK51447.1"/>
    <property type="molecule type" value="Genomic_DNA"/>
</dbReference>
<dbReference type="InterPro" id="IPR011812">
    <property type="entry name" value="Pep_trsgly"/>
</dbReference>
<dbReference type="InterPro" id="IPR001264">
    <property type="entry name" value="Glyco_trans_51"/>
</dbReference>
<gene>
    <name evidence="11" type="primary">mtgA</name>
    <name evidence="13" type="ORF">P255_01962</name>
</gene>
<evidence type="ECO:0000256" key="10">
    <source>
        <dbReference type="ARBA" id="ARBA00023316"/>
    </source>
</evidence>
<dbReference type="SUPFAM" id="SSF53955">
    <property type="entry name" value="Lysozyme-like"/>
    <property type="match status" value="1"/>
</dbReference>
<keyword evidence="4 11" id="KW-0808">Transferase</keyword>
<dbReference type="GO" id="GO:0008360">
    <property type="term" value="P:regulation of cell shape"/>
    <property type="evidence" value="ECO:0007669"/>
    <property type="project" value="UniProtKB-KW"/>
</dbReference>
<keyword evidence="14" id="KW-1185">Reference proteome</keyword>
<dbReference type="InterPro" id="IPR036950">
    <property type="entry name" value="PBP_transglycosylase"/>
</dbReference>
<dbReference type="GO" id="GO:0071555">
    <property type="term" value="P:cell wall organization"/>
    <property type="evidence" value="ECO:0007669"/>
    <property type="project" value="UniProtKB-KW"/>
</dbReference>